<dbReference type="InterPro" id="IPR003591">
    <property type="entry name" value="Leu-rich_rpt_typical-subtyp"/>
</dbReference>
<keyword evidence="1" id="KW-0433">Leucine-rich repeat</keyword>
<dbReference type="Pfam" id="PF13855">
    <property type="entry name" value="LRR_8"/>
    <property type="match status" value="1"/>
</dbReference>
<evidence type="ECO:0000259" key="6">
    <source>
        <dbReference type="SMART" id="SM00082"/>
    </source>
</evidence>
<evidence type="ECO:0000256" key="4">
    <source>
        <dbReference type="SAM" id="Phobius"/>
    </source>
</evidence>
<dbReference type="PANTHER" id="PTHR24373:SF275">
    <property type="entry name" value="TIR DOMAIN-CONTAINING PROTEIN"/>
    <property type="match status" value="1"/>
</dbReference>
<evidence type="ECO:0000256" key="2">
    <source>
        <dbReference type="ARBA" id="ARBA00022729"/>
    </source>
</evidence>
<keyword evidence="4" id="KW-0472">Membrane</keyword>
<dbReference type="InterPro" id="IPR032675">
    <property type="entry name" value="LRR_dom_sf"/>
</dbReference>
<dbReference type="InterPro" id="IPR000483">
    <property type="entry name" value="Cys-rich_flank_reg_C"/>
</dbReference>
<name>A0A7R9EST1_9NEOP</name>
<reference evidence="7" key="1">
    <citation type="submission" date="2020-11" db="EMBL/GenBank/DDBJ databases">
        <authorList>
            <person name="Tran Van P."/>
        </authorList>
    </citation>
    <scope>NUCLEOTIDE SEQUENCE</scope>
</reference>
<sequence>MAWLVLWATVFVTPCLAINLLSQPSVFSCDNTSAANLSCSCRTEDSILQVKCSRRNLTVLPPDLTLPLFTRHLDLSKNSISSLAGPPFSHLYGLENLILSWNRLTALPEDTLANLTYLRVLDLSHNLLKDLPRTLCQGTSRLQKLDLAYNGLSSLDPDMLEDLPNLDELYLSGNPDLGRFLMDAPDTLSVVFKTGLRYLAADNLNLARVPEGFFSEAASLRHLSMADNPLSIVPYLPPSLESLNFSGCHFKRLTSGRFVAVPFLQTLVLDRLKYLSEVQAYAFDAFEGLTSLDVLSMERCANLRSFHGRAFGEFGPNVCSVRRLSLALCGLRELPQEVFVDLRRLEVLNLQGNPWHCDCRLAWLRGVNMSGEETRELRCFSPPHLRNKPLMSVNLTHFTCKEGLAHHEQRRHVVVSLLIVLCLIGGAGVAALSYRRAQSLVARWWESRRETLGPTARGYELIKIEPNKAEQEDSFVWATASSSSPPSTSAAAEKT</sequence>
<proteinExistence type="predicted"/>
<dbReference type="InterPro" id="IPR001611">
    <property type="entry name" value="Leu-rich_rpt"/>
</dbReference>
<feature type="chain" id="PRO_5030960503" description="LRRCT domain-containing protein" evidence="5">
    <location>
        <begin position="18"/>
        <end position="495"/>
    </location>
</feature>
<dbReference type="PANTHER" id="PTHR24373">
    <property type="entry name" value="SLIT RELATED LEUCINE-RICH REPEAT NEURONAL PROTEIN"/>
    <property type="match status" value="1"/>
</dbReference>
<dbReference type="AlphaFoldDB" id="A0A7R9EST1"/>
<feature type="domain" description="LRRCT" evidence="6">
    <location>
        <begin position="353"/>
        <end position="401"/>
    </location>
</feature>
<evidence type="ECO:0000256" key="1">
    <source>
        <dbReference type="ARBA" id="ARBA00022614"/>
    </source>
</evidence>
<keyword evidence="4" id="KW-1133">Transmembrane helix</keyword>
<dbReference type="SMART" id="SM00369">
    <property type="entry name" value="LRR_TYP"/>
    <property type="match status" value="4"/>
</dbReference>
<dbReference type="PROSITE" id="PS51450">
    <property type="entry name" value="LRR"/>
    <property type="match status" value="1"/>
</dbReference>
<dbReference type="InterPro" id="IPR050328">
    <property type="entry name" value="Dev_Immune_Receptor"/>
</dbReference>
<keyword evidence="3" id="KW-0677">Repeat</keyword>
<feature type="signal peptide" evidence="5">
    <location>
        <begin position="1"/>
        <end position="17"/>
    </location>
</feature>
<evidence type="ECO:0000256" key="5">
    <source>
        <dbReference type="SAM" id="SignalP"/>
    </source>
</evidence>
<keyword evidence="2 5" id="KW-0732">Signal</keyword>
<evidence type="ECO:0000313" key="7">
    <source>
        <dbReference type="EMBL" id="CAD7440514.1"/>
    </source>
</evidence>
<protein>
    <recommendedName>
        <fullName evidence="6">LRRCT domain-containing protein</fullName>
    </recommendedName>
</protein>
<dbReference type="Gene3D" id="3.80.10.10">
    <property type="entry name" value="Ribonuclease Inhibitor"/>
    <property type="match status" value="2"/>
</dbReference>
<evidence type="ECO:0000256" key="3">
    <source>
        <dbReference type="ARBA" id="ARBA00022737"/>
    </source>
</evidence>
<keyword evidence="4" id="KW-0812">Transmembrane</keyword>
<dbReference type="SMART" id="SM00082">
    <property type="entry name" value="LRRCT"/>
    <property type="match status" value="1"/>
</dbReference>
<gene>
    <name evidence="7" type="ORF">TBIB3V08_LOCUS3017</name>
</gene>
<accession>A0A7R9EST1</accession>
<organism evidence="7">
    <name type="scientific">Timema bartmani</name>
    <dbReference type="NCBI Taxonomy" id="61472"/>
    <lineage>
        <taxon>Eukaryota</taxon>
        <taxon>Metazoa</taxon>
        <taxon>Ecdysozoa</taxon>
        <taxon>Arthropoda</taxon>
        <taxon>Hexapoda</taxon>
        <taxon>Insecta</taxon>
        <taxon>Pterygota</taxon>
        <taxon>Neoptera</taxon>
        <taxon>Polyneoptera</taxon>
        <taxon>Phasmatodea</taxon>
        <taxon>Timematodea</taxon>
        <taxon>Timematoidea</taxon>
        <taxon>Timematidae</taxon>
        <taxon>Timema</taxon>
    </lineage>
</organism>
<dbReference type="SUPFAM" id="SSF52058">
    <property type="entry name" value="L domain-like"/>
    <property type="match status" value="1"/>
</dbReference>
<feature type="transmembrane region" description="Helical" evidence="4">
    <location>
        <begin position="413"/>
        <end position="434"/>
    </location>
</feature>
<dbReference type="GO" id="GO:0071944">
    <property type="term" value="C:cell periphery"/>
    <property type="evidence" value="ECO:0007669"/>
    <property type="project" value="UniProtKB-ARBA"/>
</dbReference>
<dbReference type="EMBL" id="OD565005">
    <property type="protein sequence ID" value="CAD7440514.1"/>
    <property type="molecule type" value="Genomic_DNA"/>
</dbReference>